<organism evidence="2 3">
    <name type="scientific">Tetragenococcus muriaticus PMC-11-5</name>
    <dbReference type="NCBI Taxonomy" id="1302649"/>
    <lineage>
        <taxon>Bacteria</taxon>
        <taxon>Bacillati</taxon>
        <taxon>Bacillota</taxon>
        <taxon>Bacilli</taxon>
        <taxon>Lactobacillales</taxon>
        <taxon>Enterococcaceae</taxon>
        <taxon>Tetragenococcus</taxon>
    </lineage>
</organism>
<comment type="caution">
    <text evidence="2">The sequence shown here is derived from an EMBL/GenBank/DDBJ whole genome shotgun (WGS) entry which is preliminary data.</text>
</comment>
<feature type="transmembrane region" description="Helical" evidence="1">
    <location>
        <begin position="12"/>
        <end position="31"/>
    </location>
</feature>
<evidence type="ECO:0000313" key="3">
    <source>
        <dbReference type="Proteomes" id="UP000029380"/>
    </source>
</evidence>
<dbReference type="AlphaFoldDB" id="A0A091C689"/>
<protein>
    <submittedName>
        <fullName evidence="2">Uncharacterized protein</fullName>
    </submittedName>
</protein>
<sequence length="40" mass="4366">MLPFGRRMQFRGFVFAFAAFLNVAALGGSFVSQKGDASHE</sequence>
<reference evidence="2 3" key="1">
    <citation type="submission" date="2014-08" db="EMBL/GenBank/DDBJ databases">
        <title>Genome sequence of Tetragenococcus muriaticus.</title>
        <authorList>
            <person name="Chuea-nongthon C."/>
            <person name="Rodtong S."/>
            <person name="Yongsawatdigul J."/>
            <person name="Steele J.L."/>
            <person name="Liu X.-y."/>
            <person name="Speers J."/>
            <person name="Glasner J.D."/>
            <person name="Neeno-Eckwall E.C."/>
        </authorList>
    </citation>
    <scope>NUCLEOTIDE SEQUENCE [LARGE SCALE GENOMIC DNA]</scope>
    <source>
        <strain evidence="2 3">PMC-11-5</strain>
    </source>
</reference>
<evidence type="ECO:0000313" key="2">
    <source>
        <dbReference type="EMBL" id="KFN93351.1"/>
    </source>
</evidence>
<keyword evidence="1" id="KW-0812">Transmembrane</keyword>
<evidence type="ECO:0000256" key="1">
    <source>
        <dbReference type="SAM" id="Phobius"/>
    </source>
</evidence>
<gene>
    <name evidence="2" type="ORF">TMUPMC115_0461</name>
</gene>
<dbReference type="PATRIC" id="fig|1302649.3.peg.463"/>
<accession>A0A091C689</accession>
<keyword evidence="1" id="KW-0472">Membrane</keyword>
<proteinExistence type="predicted"/>
<keyword evidence="1" id="KW-1133">Transmembrane helix</keyword>
<dbReference type="Proteomes" id="UP000029380">
    <property type="component" value="Unassembled WGS sequence"/>
</dbReference>
<name>A0A091C689_9ENTE</name>
<dbReference type="EMBL" id="JPVU01000041">
    <property type="protein sequence ID" value="KFN93351.1"/>
    <property type="molecule type" value="Genomic_DNA"/>
</dbReference>